<dbReference type="InterPro" id="IPR003123">
    <property type="entry name" value="VPS9"/>
</dbReference>
<dbReference type="Pfam" id="PF00616">
    <property type="entry name" value="RasGAP"/>
    <property type="match status" value="1"/>
</dbReference>
<dbReference type="SUPFAM" id="SSF48350">
    <property type="entry name" value="GTPase activation domain, GAP"/>
    <property type="match status" value="1"/>
</dbReference>
<dbReference type="SMART" id="SM00323">
    <property type="entry name" value="RasGAP"/>
    <property type="match status" value="1"/>
</dbReference>
<keyword evidence="3" id="KW-0254">Endocytosis</keyword>
<feature type="region of interest" description="Disordered" evidence="6">
    <location>
        <begin position="1"/>
        <end position="28"/>
    </location>
</feature>
<evidence type="ECO:0000259" key="7">
    <source>
        <dbReference type="PROSITE" id="PS50018"/>
    </source>
</evidence>
<dbReference type="PANTHER" id="PTHR23101">
    <property type="entry name" value="RAB GDP/GTP EXCHANGE FACTOR"/>
    <property type="match status" value="1"/>
</dbReference>
<dbReference type="Proteomes" id="UP001150062">
    <property type="component" value="Unassembled WGS sequence"/>
</dbReference>
<evidence type="ECO:0000313" key="9">
    <source>
        <dbReference type="EMBL" id="KAJ6238850.1"/>
    </source>
</evidence>
<organism evidence="9 10">
    <name type="scientific">Anaeramoeba flamelloides</name>
    <dbReference type="NCBI Taxonomy" id="1746091"/>
    <lineage>
        <taxon>Eukaryota</taxon>
        <taxon>Metamonada</taxon>
        <taxon>Anaeramoebidae</taxon>
        <taxon>Anaeramoeba</taxon>
    </lineage>
</organism>
<proteinExistence type="inferred from homology"/>
<protein>
    <submittedName>
        <fullName evidence="9">Rab gdp/gtp exchange factor</fullName>
    </submittedName>
</protein>
<feature type="compositionally biased region" description="Acidic residues" evidence="6">
    <location>
        <begin position="559"/>
        <end position="569"/>
    </location>
</feature>
<dbReference type="InterPro" id="IPR037191">
    <property type="entry name" value="VPS9_dom_sf"/>
</dbReference>
<dbReference type="EMBL" id="JAOAOG010000232">
    <property type="protein sequence ID" value="KAJ6238850.1"/>
    <property type="molecule type" value="Genomic_DNA"/>
</dbReference>
<comment type="subcellular location">
    <subcellularLocation>
        <location evidence="1">Membrane</location>
        <topology evidence="1">Peripheral membrane protein</topology>
    </subcellularLocation>
</comment>
<feature type="compositionally biased region" description="Low complexity" evidence="6">
    <location>
        <begin position="501"/>
        <end position="525"/>
    </location>
</feature>
<feature type="region of interest" description="Disordered" evidence="6">
    <location>
        <begin position="484"/>
        <end position="596"/>
    </location>
</feature>
<comment type="similarity">
    <text evidence="2">Belongs to the GAPVD1 family.</text>
</comment>
<dbReference type="InterPro" id="IPR045046">
    <property type="entry name" value="Vps9-like"/>
</dbReference>
<dbReference type="InterPro" id="IPR001936">
    <property type="entry name" value="RasGAP_dom"/>
</dbReference>
<dbReference type="SUPFAM" id="SSF109993">
    <property type="entry name" value="VPS9 domain"/>
    <property type="match status" value="1"/>
</dbReference>
<sequence>MSNKKKEQTKQRVFESDKKEEKNSQQKTGGHELFKLQELLQTEKLAFEAEQDALSIIQKKMEDLNKKLQIGIVESMNMNKLMVTLNTIKVEYLLRSEEELNKWKVNINRNTSTLISTSKKIQYRSMLAKLRQNSDILIKAISSTFTLLSPNEMDILTHSAIFSLFGNVCNRLEEKKFIDFLIDALRIEFRSNSESQTLLSRNKALAKILSSYTKTTQTVRFVRSALREPILDVLQDTSLDLSEKDEKKIETMSKRLIYLCGNFIDSINKKVPLIPYGIRYLTQKLRELCIETNRSEDQNLVVSDFIFLRFLNPIIVTPERYNIITDIPILKRDRKNLTEIAKILLSLSRGTSLLRTSNKILGEKVTDSRLDVLPFFKNISNINKKSYKFTKITQSGNQIMINRKPRSKSIIISLNDIFILHKILFLYIHQVLQKKPQLYQKELNSDFILYIQKLGMPQEIVSDNKNKYFSFSIDFVLPPPPLSNLNLNKEKKKKSEKLRSKSLTIESSNKSKSLNKNNKNKNINKNSKRQDQKQERKNSSLNSESKIKKKLNINSGSDSDSEIEFESDTSSEKGKEQENNDGNYDGNTFTEEQEEENFNLQIEKIKKKMKNEKSVGSVSEAFPKQTEQILKEAERKLRRVLCDLELITYNTDKTFLQILYHEMFAAKSSQSLSLACLLDSTIKTLENLPNGIKKSEFQPLIIKMKNEQKSRENELTKLINQKYEFQNAAKDIQELVEQNEEKMISFDNYIKSLLAIRFIEKNQEKFTMEINKFKNASSQEEMKNIVKQFFRNLKKLLKKDTLILSLVSQNSYQNILELIQNYAFIQSFDYIYLPPYLKSNSQLEDQQFSMKLVEIYTRVTPEFLNVPKKLWGKEIWVLAINQISSIIQYKTPILKLNCLAKCAKIINNIIIFSGTSEFGADLVLPIIIYIIIVSNPTNFPSNIHFIETFLDSQLLTKNTEYWFTMIQSAFTFLKNLDLNKLP</sequence>
<accession>A0ABQ8Y2Q0</accession>
<dbReference type="PROSITE" id="PS50018">
    <property type="entry name" value="RAS_GTPASE_ACTIV_2"/>
    <property type="match status" value="1"/>
</dbReference>
<comment type="caution">
    <text evidence="9">The sequence shown here is derived from an EMBL/GenBank/DDBJ whole genome shotgun (WGS) entry which is preliminary data.</text>
</comment>
<evidence type="ECO:0000256" key="4">
    <source>
        <dbReference type="ARBA" id="ARBA00022658"/>
    </source>
</evidence>
<dbReference type="SMART" id="SM00167">
    <property type="entry name" value="VPS9"/>
    <property type="match status" value="1"/>
</dbReference>
<keyword evidence="4" id="KW-0344">Guanine-nucleotide releasing factor</keyword>
<name>A0ABQ8Y2Q0_9EUKA</name>
<evidence type="ECO:0000256" key="1">
    <source>
        <dbReference type="ARBA" id="ARBA00004170"/>
    </source>
</evidence>
<gene>
    <name evidence="9" type="ORF">M0813_26080</name>
</gene>
<evidence type="ECO:0000313" key="10">
    <source>
        <dbReference type="Proteomes" id="UP001150062"/>
    </source>
</evidence>
<reference evidence="9" key="1">
    <citation type="submission" date="2022-08" db="EMBL/GenBank/DDBJ databases">
        <title>Novel sulfate-reducing endosymbionts in the free-living metamonad Anaeramoeba.</title>
        <authorList>
            <person name="Jerlstrom-Hultqvist J."/>
            <person name="Cepicka I."/>
            <person name="Gallot-Lavallee L."/>
            <person name="Salas-Leiva D."/>
            <person name="Curtis B.A."/>
            <person name="Zahonova K."/>
            <person name="Pipaliya S."/>
            <person name="Dacks J."/>
            <person name="Roger A.J."/>
        </authorList>
    </citation>
    <scope>NUCLEOTIDE SEQUENCE</scope>
    <source>
        <strain evidence="9">Schooner1</strain>
    </source>
</reference>
<keyword evidence="5" id="KW-0472">Membrane</keyword>
<keyword evidence="10" id="KW-1185">Reference proteome</keyword>
<feature type="domain" description="VPS9" evidence="8">
    <location>
        <begin position="842"/>
        <end position="982"/>
    </location>
</feature>
<evidence type="ECO:0000256" key="3">
    <source>
        <dbReference type="ARBA" id="ARBA00022583"/>
    </source>
</evidence>
<feature type="domain" description="Ras-GAP" evidence="7">
    <location>
        <begin position="180"/>
        <end position="349"/>
    </location>
</feature>
<feature type="compositionally biased region" description="Basic and acidic residues" evidence="6">
    <location>
        <begin position="528"/>
        <end position="538"/>
    </location>
</feature>
<dbReference type="Gene3D" id="1.20.1050.80">
    <property type="entry name" value="VPS9 domain"/>
    <property type="match status" value="1"/>
</dbReference>
<dbReference type="InterPro" id="IPR008936">
    <property type="entry name" value="Rho_GTPase_activation_prot"/>
</dbReference>
<evidence type="ECO:0000256" key="2">
    <source>
        <dbReference type="ARBA" id="ARBA00008489"/>
    </source>
</evidence>
<dbReference type="PROSITE" id="PS51205">
    <property type="entry name" value="VPS9"/>
    <property type="match status" value="1"/>
</dbReference>
<evidence type="ECO:0000259" key="8">
    <source>
        <dbReference type="PROSITE" id="PS51205"/>
    </source>
</evidence>
<dbReference type="PANTHER" id="PTHR23101:SF25">
    <property type="entry name" value="GTPASE-ACTIVATING PROTEIN AND VPS9 DOMAIN-CONTAINING PROTEIN 1"/>
    <property type="match status" value="1"/>
</dbReference>
<dbReference type="Gene3D" id="1.10.506.10">
    <property type="entry name" value="GTPase Activation - p120gap, domain 1"/>
    <property type="match status" value="1"/>
</dbReference>
<dbReference type="Pfam" id="PF02204">
    <property type="entry name" value="VPS9"/>
    <property type="match status" value="1"/>
</dbReference>
<evidence type="ECO:0000256" key="5">
    <source>
        <dbReference type="ARBA" id="ARBA00023136"/>
    </source>
</evidence>
<evidence type="ECO:0000256" key="6">
    <source>
        <dbReference type="SAM" id="MobiDB-lite"/>
    </source>
</evidence>